<comment type="caution">
    <text evidence="1">The sequence shown here is derived from an EMBL/GenBank/DDBJ whole genome shotgun (WGS) entry which is preliminary data.</text>
</comment>
<name>A0ACB9EXK1_CICIN</name>
<dbReference type="EMBL" id="CM042011">
    <property type="protein sequence ID" value="KAI3763577.1"/>
    <property type="molecule type" value="Genomic_DNA"/>
</dbReference>
<protein>
    <submittedName>
        <fullName evidence="1">Uncharacterized protein</fullName>
    </submittedName>
</protein>
<dbReference type="Proteomes" id="UP001055811">
    <property type="component" value="Linkage Group LG03"/>
</dbReference>
<sequence length="73" mass="8964">MQKFLTFCCSAEYNSLYILQWVQVDPFLHFHQHKLLYAKIRRHQNLLYSTFPLLLSPHPHNSRFLSTFIQRHY</sequence>
<accession>A0ACB9EXK1</accession>
<evidence type="ECO:0000313" key="1">
    <source>
        <dbReference type="EMBL" id="KAI3763577.1"/>
    </source>
</evidence>
<reference evidence="1 2" key="2">
    <citation type="journal article" date="2022" name="Mol. Ecol. Resour.">
        <title>The genomes of chicory, endive, great burdock and yacon provide insights into Asteraceae paleo-polyploidization history and plant inulin production.</title>
        <authorList>
            <person name="Fan W."/>
            <person name="Wang S."/>
            <person name="Wang H."/>
            <person name="Wang A."/>
            <person name="Jiang F."/>
            <person name="Liu H."/>
            <person name="Zhao H."/>
            <person name="Xu D."/>
            <person name="Zhang Y."/>
        </authorList>
    </citation>
    <scope>NUCLEOTIDE SEQUENCE [LARGE SCALE GENOMIC DNA]</scope>
    <source>
        <strain evidence="2">cv. Punajuju</strain>
        <tissue evidence="1">Leaves</tissue>
    </source>
</reference>
<reference evidence="2" key="1">
    <citation type="journal article" date="2022" name="Mol. Ecol. Resour.">
        <title>The genomes of chicory, endive, great burdock and yacon provide insights into Asteraceae palaeo-polyploidization history and plant inulin production.</title>
        <authorList>
            <person name="Fan W."/>
            <person name="Wang S."/>
            <person name="Wang H."/>
            <person name="Wang A."/>
            <person name="Jiang F."/>
            <person name="Liu H."/>
            <person name="Zhao H."/>
            <person name="Xu D."/>
            <person name="Zhang Y."/>
        </authorList>
    </citation>
    <scope>NUCLEOTIDE SEQUENCE [LARGE SCALE GENOMIC DNA]</scope>
    <source>
        <strain evidence="2">cv. Punajuju</strain>
    </source>
</reference>
<evidence type="ECO:0000313" key="2">
    <source>
        <dbReference type="Proteomes" id="UP001055811"/>
    </source>
</evidence>
<gene>
    <name evidence="1" type="ORF">L2E82_13519</name>
</gene>
<proteinExistence type="predicted"/>
<keyword evidence="2" id="KW-1185">Reference proteome</keyword>
<organism evidence="1 2">
    <name type="scientific">Cichorium intybus</name>
    <name type="common">Chicory</name>
    <dbReference type="NCBI Taxonomy" id="13427"/>
    <lineage>
        <taxon>Eukaryota</taxon>
        <taxon>Viridiplantae</taxon>
        <taxon>Streptophyta</taxon>
        <taxon>Embryophyta</taxon>
        <taxon>Tracheophyta</taxon>
        <taxon>Spermatophyta</taxon>
        <taxon>Magnoliopsida</taxon>
        <taxon>eudicotyledons</taxon>
        <taxon>Gunneridae</taxon>
        <taxon>Pentapetalae</taxon>
        <taxon>asterids</taxon>
        <taxon>campanulids</taxon>
        <taxon>Asterales</taxon>
        <taxon>Asteraceae</taxon>
        <taxon>Cichorioideae</taxon>
        <taxon>Cichorieae</taxon>
        <taxon>Cichoriinae</taxon>
        <taxon>Cichorium</taxon>
    </lineage>
</organism>